<evidence type="ECO:0000256" key="2">
    <source>
        <dbReference type="ARBA" id="ARBA00022723"/>
    </source>
</evidence>
<feature type="compositionally biased region" description="Low complexity" evidence="9">
    <location>
        <begin position="696"/>
        <end position="707"/>
    </location>
</feature>
<feature type="compositionally biased region" description="Basic and acidic residues" evidence="9">
    <location>
        <begin position="1246"/>
        <end position="1257"/>
    </location>
</feature>
<feature type="region of interest" description="Disordered" evidence="9">
    <location>
        <begin position="1"/>
        <end position="156"/>
    </location>
</feature>
<keyword evidence="5" id="KW-0805">Transcription regulation</keyword>
<feature type="compositionally biased region" description="Low complexity" evidence="9">
    <location>
        <begin position="252"/>
        <end position="263"/>
    </location>
</feature>
<evidence type="ECO:0000256" key="4">
    <source>
        <dbReference type="ARBA" id="ARBA00022833"/>
    </source>
</evidence>
<evidence type="ECO:0000259" key="10">
    <source>
        <dbReference type="PROSITE" id="PS50089"/>
    </source>
</evidence>
<comment type="caution">
    <text evidence="11">The sequence shown here is derived from an EMBL/GenBank/DDBJ whole genome shotgun (WGS) entry which is preliminary data.</text>
</comment>
<feature type="region of interest" description="Disordered" evidence="9">
    <location>
        <begin position="499"/>
        <end position="538"/>
    </location>
</feature>
<feature type="compositionally biased region" description="Basic residues" evidence="9">
    <location>
        <begin position="911"/>
        <end position="922"/>
    </location>
</feature>
<evidence type="ECO:0000256" key="1">
    <source>
        <dbReference type="ARBA" id="ARBA00004123"/>
    </source>
</evidence>
<feature type="compositionally biased region" description="Basic and acidic residues" evidence="9">
    <location>
        <begin position="128"/>
        <end position="139"/>
    </location>
</feature>
<dbReference type="InterPro" id="IPR018866">
    <property type="entry name" value="Znf-4CXXC_R1"/>
</dbReference>
<feature type="compositionally biased region" description="Low complexity" evidence="9">
    <location>
        <begin position="663"/>
        <end position="678"/>
    </location>
</feature>
<keyword evidence="6" id="KW-0804">Transcription</keyword>
<dbReference type="EMBL" id="JARKIF010000001">
    <property type="protein sequence ID" value="KAJ7650945.1"/>
    <property type="molecule type" value="Genomic_DNA"/>
</dbReference>
<feature type="compositionally biased region" description="Basic and acidic residues" evidence="9">
    <location>
        <begin position="714"/>
        <end position="728"/>
    </location>
</feature>
<keyword evidence="4" id="KW-0862">Zinc</keyword>
<dbReference type="InterPro" id="IPR001841">
    <property type="entry name" value="Znf_RING"/>
</dbReference>
<feature type="compositionally biased region" description="Pro residues" evidence="9">
    <location>
        <begin position="742"/>
        <end position="751"/>
    </location>
</feature>
<proteinExistence type="predicted"/>
<dbReference type="PROSITE" id="PS00518">
    <property type="entry name" value="ZF_RING_1"/>
    <property type="match status" value="1"/>
</dbReference>
<dbReference type="GO" id="GO:0008270">
    <property type="term" value="F:zinc ion binding"/>
    <property type="evidence" value="ECO:0007669"/>
    <property type="project" value="UniProtKB-KW"/>
</dbReference>
<feature type="compositionally biased region" description="Polar residues" evidence="9">
    <location>
        <begin position="105"/>
        <end position="123"/>
    </location>
</feature>
<dbReference type="Pfam" id="PF10497">
    <property type="entry name" value="zf-4CXXC_R1"/>
    <property type="match status" value="1"/>
</dbReference>
<feature type="region of interest" description="Disordered" evidence="9">
    <location>
        <begin position="792"/>
        <end position="933"/>
    </location>
</feature>
<dbReference type="Proteomes" id="UP001221142">
    <property type="component" value="Unassembled WGS sequence"/>
</dbReference>
<gene>
    <name evidence="11" type="ORF">FB45DRAFT_889181</name>
</gene>
<feature type="compositionally biased region" description="Polar residues" evidence="9">
    <location>
        <begin position="293"/>
        <end position="302"/>
    </location>
</feature>
<keyword evidence="3 8" id="KW-0863">Zinc-finger</keyword>
<reference evidence="11" key="1">
    <citation type="submission" date="2023-03" db="EMBL/GenBank/DDBJ databases">
        <title>Massive genome expansion in bonnet fungi (Mycena s.s.) driven by repeated elements and novel gene families across ecological guilds.</title>
        <authorList>
            <consortium name="Lawrence Berkeley National Laboratory"/>
            <person name="Harder C.B."/>
            <person name="Miyauchi S."/>
            <person name="Viragh M."/>
            <person name="Kuo A."/>
            <person name="Thoen E."/>
            <person name="Andreopoulos B."/>
            <person name="Lu D."/>
            <person name="Skrede I."/>
            <person name="Drula E."/>
            <person name="Henrissat B."/>
            <person name="Morin E."/>
            <person name="Kohler A."/>
            <person name="Barry K."/>
            <person name="LaButti K."/>
            <person name="Morin E."/>
            <person name="Salamov A."/>
            <person name="Lipzen A."/>
            <person name="Mereny Z."/>
            <person name="Hegedus B."/>
            <person name="Baldrian P."/>
            <person name="Stursova M."/>
            <person name="Weitz H."/>
            <person name="Taylor A."/>
            <person name="Grigoriev I.V."/>
            <person name="Nagy L.G."/>
            <person name="Martin F."/>
            <person name="Kauserud H."/>
        </authorList>
    </citation>
    <scope>NUCLEOTIDE SEQUENCE</scope>
    <source>
        <strain evidence="11">9284</strain>
    </source>
</reference>
<feature type="region of interest" description="Disordered" evidence="9">
    <location>
        <begin position="660"/>
        <end position="775"/>
    </location>
</feature>
<keyword evidence="2" id="KW-0479">Metal-binding</keyword>
<comment type="subcellular location">
    <subcellularLocation>
        <location evidence="1">Nucleus</location>
    </subcellularLocation>
</comment>
<protein>
    <recommendedName>
        <fullName evidence="10">RING-type domain-containing protein</fullName>
    </recommendedName>
</protein>
<evidence type="ECO:0000313" key="12">
    <source>
        <dbReference type="Proteomes" id="UP001221142"/>
    </source>
</evidence>
<dbReference type="InterPro" id="IPR017907">
    <property type="entry name" value="Znf_RING_CS"/>
</dbReference>
<evidence type="ECO:0000256" key="9">
    <source>
        <dbReference type="SAM" id="MobiDB-lite"/>
    </source>
</evidence>
<evidence type="ECO:0000256" key="7">
    <source>
        <dbReference type="ARBA" id="ARBA00023242"/>
    </source>
</evidence>
<accession>A0AAD7CK93</accession>
<evidence type="ECO:0000256" key="3">
    <source>
        <dbReference type="ARBA" id="ARBA00022771"/>
    </source>
</evidence>
<feature type="compositionally biased region" description="Polar residues" evidence="9">
    <location>
        <begin position="1222"/>
        <end position="1238"/>
    </location>
</feature>
<keyword evidence="12" id="KW-1185">Reference proteome</keyword>
<dbReference type="AlphaFoldDB" id="A0AAD7CK93"/>
<dbReference type="GO" id="GO:0005634">
    <property type="term" value="C:nucleus"/>
    <property type="evidence" value="ECO:0007669"/>
    <property type="project" value="UniProtKB-SubCell"/>
</dbReference>
<evidence type="ECO:0000256" key="5">
    <source>
        <dbReference type="ARBA" id="ARBA00023015"/>
    </source>
</evidence>
<feature type="compositionally biased region" description="Low complexity" evidence="9">
    <location>
        <begin position="852"/>
        <end position="863"/>
    </location>
</feature>
<evidence type="ECO:0000313" key="11">
    <source>
        <dbReference type="EMBL" id="KAJ7650945.1"/>
    </source>
</evidence>
<feature type="compositionally biased region" description="Polar residues" evidence="9">
    <location>
        <begin position="762"/>
        <end position="771"/>
    </location>
</feature>
<dbReference type="PROSITE" id="PS50089">
    <property type="entry name" value="ZF_RING_2"/>
    <property type="match status" value="1"/>
</dbReference>
<feature type="region of interest" description="Disordered" evidence="9">
    <location>
        <begin position="195"/>
        <end position="459"/>
    </location>
</feature>
<name>A0AAD7CK93_9AGAR</name>
<organism evidence="11 12">
    <name type="scientific">Roridomyces roridus</name>
    <dbReference type="NCBI Taxonomy" id="1738132"/>
    <lineage>
        <taxon>Eukaryota</taxon>
        <taxon>Fungi</taxon>
        <taxon>Dikarya</taxon>
        <taxon>Basidiomycota</taxon>
        <taxon>Agaricomycotina</taxon>
        <taxon>Agaricomycetes</taxon>
        <taxon>Agaricomycetidae</taxon>
        <taxon>Agaricales</taxon>
        <taxon>Marasmiineae</taxon>
        <taxon>Mycenaceae</taxon>
        <taxon>Roridomyces</taxon>
    </lineage>
</organism>
<feature type="compositionally biased region" description="Polar residues" evidence="9">
    <location>
        <begin position="140"/>
        <end position="150"/>
    </location>
</feature>
<keyword evidence="7" id="KW-0539">Nucleus</keyword>
<sequence length="1257" mass="135749">MVESSLSNWDGKATHKSIPTSKKPHMISSPPTVLASPKSGALAQTSRAGKFIQVRDNEPSSADATTHGTNSTCTGPSELHFGAPRHILTDPVSATTPAPAWLRENTLTPSRTQSSPNLWSSTPLEAPLPKEDRHSESQSRKVQASTSLPSLPSAETAKRAFNGIEAVVPSSNSRSAASHLSPVAVQERERVPPLRVYGKPKLPPTAVAGASGTSWWGVDGKQAAASGGMTTGDDGLSEDELQTITKPRADGSRWSGSRSLSGSPQKMLKQRQDMDVDAQTTEVVKPVTIRTYGRNSGRSSASPPEDDPTPLGDPRDLFSPAPPQLAGGPELSTPPHDPNHIFSPPPSPKGVVVRLGRRSGSALSIPDSPVTRGLKRKGDFLDCVLVPPPPLPKRPKPKASLPVEQSFTNPKPTWNHFDYVPGPSPRRWKSPTLTEGVGLYRSPPNRSISPVPPRKASGGKVHLSLDAALNHASANNERGMPVFTPSVGDELTWYRTSEVRGRRDERVKKKRKHSVEPKEQFIVDDSPQRRKRARKVDPDDVDENQLQICWDVSTAELDRLACANIALYFYDTLLVDTTNTESSARTELPRMSLLPPRVEEDEQDISAGGNVRFWGAAVVDSPVKEAKRALVAEKSMLKPNPSTSKLQLAVDDVEETFAPAPRPALAPSSSASEPLGSSVELPPTTSVGLPSAGPNSLLALESPPALSMKARGKQRADRTPTPQREEVANSHQIPWVAQRPVSPQPQSPPPAHQMSDFFNIDASPNQGSMQISPPHPFPLYSTALSATQFVSPASLGHHNPPPDDSLPLFDGQPHYGDGTVDPSLLLGGATETTVETLHEPEEDLLRSPSPTPSAASSSSAAAPAPVPTPVRTSGRTPASRRVPDYLMNTDLLDSDYENDASSGSGSGKATRVAKKVHSKNSKKPASARQPKIRKAEVTETIAPAVVNPDRFHRYSGPPWPLVEDSVFCHQCRRRTDYLNMQFDQCTHAFCVRCIMIKYERGTVPFQLQASTEECPRCSGICTCDVCTRRRGVVYVPVTKTRHPHLEGKLIEPATYYATMYDFNGVAIAQTFLGADGDTTVALAQRMNRRRRVFIGAVQEGWELGAKPRVYIEPSPILAAKEPIPGQERYYVGEQSVLSLPVLPRPVPVALPALPPPVEVVPTVPTSVSEPSPHPLEPTSEPIDMPSPLSSLTDFSDRDDDEFAAADAEVSDPQQPKGPGQLDCTNESPTRAELTQSPLVQALPDSFPEHKNAEVLAH</sequence>
<feature type="compositionally biased region" description="Polar residues" evidence="9">
    <location>
        <begin position="403"/>
        <end position="412"/>
    </location>
</feature>
<feature type="domain" description="RING-type" evidence="10">
    <location>
        <begin position="968"/>
        <end position="1018"/>
    </location>
</feature>
<evidence type="ECO:0000256" key="8">
    <source>
        <dbReference type="PROSITE-ProRule" id="PRU00175"/>
    </source>
</evidence>
<feature type="compositionally biased region" description="Polar residues" evidence="9">
    <location>
        <begin position="59"/>
        <end position="75"/>
    </location>
</feature>
<feature type="compositionally biased region" description="Basic and acidic residues" evidence="9">
    <location>
        <begin position="836"/>
        <end position="845"/>
    </location>
</feature>
<feature type="region of interest" description="Disordered" evidence="9">
    <location>
        <begin position="1163"/>
        <end position="1257"/>
    </location>
</feature>
<evidence type="ECO:0000256" key="6">
    <source>
        <dbReference type="ARBA" id="ARBA00023163"/>
    </source>
</evidence>